<dbReference type="InterPro" id="IPR016024">
    <property type="entry name" value="ARM-type_fold"/>
</dbReference>
<dbReference type="GO" id="GO:0000027">
    <property type="term" value="P:ribosomal large subunit assembly"/>
    <property type="evidence" value="ECO:0007669"/>
    <property type="project" value="EnsemblFungi"/>
</dbReference>
<accession>H2B1Z0</accession>
<feature type="compositionally biased region" description="Acidic residues" evidence="4">
    <location>
        <begin position="804"/>
        <end position="822"/>
    </location>
</feature>
<dbReference type="Proteomes" id="UP000005220">
    <property type="component" value="Chromosome 12"/>
</dbReference>
<feature type="region of interest" description="Disordered" evidence="4">
    <location>
        <begin position="728"/>
        <end position="771"/>
    </location>
</feature>
<dbReference type="GO" id="GO:0042134">
    <property type="term" value="F:rRNA primary transcript binding"/>
    <property type="evidence" value="ECO:0007669"/>
    <property type="project" value="EnsemblFungi"/>
</dbReference>
<dbReference type="GO" id="GO:0009303">
    <property type="term" value="P:rRNA transcription"/>
    <property type="evidence" value="ECO:0007669"/>
    <property type="project" value="EnsemblFungi"/>
</dbReference>
<evidence type="ECO:0000256" key="1">
    <source>
        <dbReference type="ARBA" id="ARBA00004123"/>
    </source>
</evidence>
<evidence type="ECO:0000313" key="6">
    <source>
        <dbReference type="Proteomes" id="UP000005220"/>
    </source>
</evidence>
<comment type="subcellular location">
    <subcellularLocation>
        <location evidence="1">Nucleus</location>
    </subcellularLocation>
</comment>
<dbReference type="HOGENOM" id="CLU_005212_1_0_1"/>
<dbReference type="GeneID" id="13886848"/>
<dbReference type="GO" id="GO:0000182">
    <property type="term" value="F:rDNA binding"/>
    <property type="evidence" value="ECO:0007669"/>
    <property type="project" value="EnsemblFungi"/>
</dbReference>
<dbReference type="PANTHER" id="PTHR13213">
    <property type="entry name" value="MYB-BINDING PROTEIN 1A FAMILY MEMBER"/>
    <property type="match status" value="1"/>
</dbReference>
<dbReference type="FunCoup" id="H2B1Z0">
    <property type="interactions" value="442"/>
</dbReference>
<dbReference type="AlphaFoldDB" id="H2B1Z0"/>
<dbReference type="SUPFAM" id="SSF48371">
    <property type="entry name" value="ARM repeat"/>
    <property type="match status" value="1"/>
</dbReference>
<evidence type="ECO:0000256" key="3">
    <source>
        <dbReference type="ARBA" id="ARBA00023242"/>
    </source>
</evidence>
<dbReference type="STRING" id="1071382.H2B1Z0"/>
<dbReference type="KEGG" id="kaf:KAFR_0L00330"/>
<evidence type="ECO:0000256" key="2">
    <source>
        <dbReference type="ARBA" id="ARBA00006809"/>
    </source>
</evidence>
<dbReference type="GO" id="GO:0090070">
    <property type="term" value="P:positive regulation of ribosome biogenesis"/>
    <property type="evidence" value="ECO:0007669"/>
    <property type="project" value="EnsemblFungi"/>
</dbReference>
<gene>
    <name evidence="5" type="primary">KAFR0L00330</name>
    <name evidence="5" type="ORF">KAFR_0L00330</name>
</gene>
<protein>
    <recommendedName>
        <fullName evidence="7">DNA polymerase V</fullName>
    </recommendedName>
</protein>
<dbReference type="RefSeq" id="XP_003959775.1">
    <property type="nucleotide sequence ID" value="XM_003959726.1"/>
</dbReference>
<comment type="similarity">
    <text evidence="2">Belongs to the MYBBP1A family.</text>
</comment>
<dbReference type="OrthoDB" id="342531at2759"/>
<evidence type="ECO:0000256" key="4">
    <source>
        <dbReference type="SAM" id="MobiDB-lite"/>
    </source>
</evidence>
<sequence length="1028" mass="116700">MEGMSGKVNRDLFYKLASELGEERLQAAVSIIQELSALKLPDHTEEWNYVLGRLIKGLSSDRTGARLGFSLCLTEVINLAIDLAGKGVELDSLSNIDQYLTILSETLSIDAGNKQNNKKMKGKDERGLLFGKMFGLKALLNEPLFSKTFLPNKKVASNFCERFMVELLDLASRKNWIREPCLFTLFQTVEKLLPFADFEFIKIVLGLLDDHKFTLTNEGLAIYLLLLHKGPEKGKEFNDKIKLLVLKNSSWKLNDPLARGNLPRLTQVLRESSLASEEKKVEVMSANWQPRLHFVWDILLPTVSTIESNSDEKHMSKRRKKNKGPETNTYIRFPEFWQMTVDESFFNEKASSERKYLGFSIFERAISIVQNPLHSETCFSQNFMRSLINQSSDASRLLHKISTRVMNTIVKACEESPSTKLIPVIHSILFATNGSTNFDKLTKSKTVSKLISITGLTLHTLLQLFDMLTSQIKVGTSEDFKKTQFILDSLLHIVRSHKQDIFDSCTGSTETELIIKHAIAPLVRLAFFAQTDIAKKEDESDNQVDELAKERLFSVLSELTTTTNKQLHSWQYYTLLEIIDRENENPNSLINKMDDDLKTVRDNAIKVIKGIASKNEKTTSSGERGLESLLSMCLLQLYSGDADSVATIEELITFYNASRDVEEKRTMVGITEILLSLLAQKKAVLKKLSLLVWEQFVSEIDEDVLNLLLDVLPARENKQGFAELFENADEYEEDDEEENEYKEENESDDESSSDDEDDEEGDEDDEGAEGGNEAIAKIDKEATSALAKALNLPDDIINENGEVNFDDLSDGSDISSDEESLDDEKMMELDDQLAEIFKRRKEALSSVSTGNQRKIEVKESRESVIAFKHRVFDLLSIYIKHAEDSELPAKYAILFIEPMMKCVQQTLDKSLADKISKLLKTKVYKLKTKNMEEITAEQVFDHMTSVHETLLTSKPGQYQPTFYSLCSSTSIFLSKLLLLVSNDKEEAYGKIVDIYSETTKKWVLKDSKFGSNIFIDFYNWLSSKKSTK</sequence>
<feature type="region of interest" description="Disordered" evidence="4">
    <location>
        <begin position="802"/>
        <end position="823"/>
    </location>
</feature>
<dbReference type="InParanoid" id="H2B1Z0"/>
<reference evidence="5 6" key="1">
    <citation type="journal article" date="2011" name="Proc. Natl. Acad. Sci. U.S.A.">
        <title>Evolutionary erosion of yeast sex chromosomes by mating-type switching accidents.</title>
        <authorList>
            <person name="Gordon J.L."/>
            <person name="Armisen D."/>
            <person name="Proux-Wera E."/>
            <person name="Oheigeartaigh S.S."/>
            <person name="Byrne K.P."/>
            <person name="Wolfe K.H."/>
        </authorList>
    </citation>
    <scope>NUCLEOTIDE SEQUENCE [LARGE SCALE GENOMIC DNA]</scope>
    <source>
        <strain evidence="6">ATCC 22294 / BCRC 22015 / CBS 2517 / CECT 1963 / NBRC 1671 / NRRL Y-8276</strain>
    </source>
</reference>
<dbReference type="EMBL" id="HE650832">
    <property type="protein sequence ID" value="CCF60640.1"/>
    <property type="molecule type" value="Genomic_DNA"/>
</dbReference>
<dbReference type="GO" id="GO:0032040">
    <property type="term" value="C:small-subunit processome"/>
    <property type="evidence" value="ECO:0007669"/>
    <property type="project" value="EnsemblFungi"/>
</dbReference>
<organism evidence="5 6">
    <name type="scientific">Kazachstania africana (strain ATCC 22294 / BCRC 22015 / CBS 2517 / CECT 1963 / NBRC 1671 / NRRL Y-8276)</name>
    <name type="common">Yeast</name>
    <name type="synonym">Kluyveromyces africanus</name>
    <dbReference type="NCBI Taxonomy" id="1071382"/>
    <lineage>
        <taxon>Eukaryota</taxon>
        <taxon>Fungi</taxon>
        <taxon>Dikarya</taxon>
        <taxon>Ascomycota</taxon>
        <taxon>Saccharomycotina</taxon>
        <taxon>Saccharomycetes</taxon>
        <taxon>Saccharomycetales</taxon>
        <taxon>Saccharomycetaceae</taxon>
        <taxon>Kazachstania</taxon>
    </lineage>
</organism>
<dbReference type="eggNOG" id="KOG1926">
    <property type="taxonomic scope" value="Eukaryota"/>
</dbReference>
<dbReference type="InterPro" id="IPR007015">
    <property type="entry name" value="DNA_pol_V/MYBBP1A"/>
</dbReference>
<dbReference type="PANTHER" id="PTHR13213:SF2">
    <property type="entry name" value="MYB-BINDING PROTEIN 1A"/>
    <property type="match status" value="1"/>
</dbReference>
<proteinExistence type="inferred from homology"/>
<evidence type="ECO:0000313" key="5">
    <source>
        <dbReference type="EMBL" id="CCF60640.1"/>
    </source>
</evidence>
<keyword evidence="6" id="KW-1185">Reference proteome</keyword>
<dbReference type="Pfam" id="PF04931">
    <property type="entry name" value="DNA_pol_phi"/>
    <property type="match status" value="1"/>
</dbReference>
<dbReference type="GO" id="GO:0006364">
    <property type="term" value="P:rRNA processing"/>
    <property type="evidence" value="ECO:0007669"/>
    <property type="project" value="EnsemblFungi"/>
</dbReference>
<name>H2B1Z0_KAZAF</name>
<keyword evidence="3" id="KW-0539">Nucleus</keyword>
<evidence type="ECO:0008006" key="7">
    <source>
        <dbReference type="Google" id="ProtNLM"/>
    </source>
</evidence>
<dbReference type="GO" id="GO:0006355">
    <property type="term" value="P:regulation of DNA-templated transcription"/>
    <property type="evidence" value="ECO:0007669"/>
    <property type="project" value="InterPro"/>
</dbReference>
<feature type="compositionally biased region" description="Acidic residues" evidence="4">
    <location>
        <begin position="728"/>
        <end position="768"/>
    </location>
</feature>